<dbReference type="Pfam" id="PF12222">
    <property type="entry name" value="PNGaseA"/>
    <property type="match status" value="1"/>
</dbReference>
<proteinExistence type="predicted"/>
<dbReference type="Pfam" id="PF25156">
    <property type="entry name" value="PNGase_A_C"/>
    <property type="match status" value="1"/>
</dbReference>
<feature type="region of interest" description="Disordered" evidence="1">
    <location>
        <begin position="847"/>
        <end position="891"/>
    </location>
</feature>
<feature type="domain" description="Peptide N-acetyl-beta-D-glucosaminyl asparaginase amidase A N-terminal" evidence="2">
    <location>
        <begin position="274"/>
        <end position="587"/>
    </location>
</feature>
<organism evidence="3 4">
    <name type="scientific">Phyllosticta capitalensis</name>
    <dbReference type="NCBI Taxonomy" id="121624"/>
    <lineage>
        <taxon>Eukaryota</taxon>
        <taxon>Fungi</taxon>
        <taxon>Dikarya</taxon>
        <taxon>Ascomycota</taxon>
        <taxon>Pezizomycotina</taxon>
        <taxon>Dothideomycetes</taxon>
        <taxon>Dothideomycetes incertae sedis</taxon>
        <taxon>Botryosphaeriales</taxon>
        <taxon>Phyllostictaceae</taxon>
        <taxon>Phyllosticta</taxon>
    </lineage>
</organism>
<evidence type="ECO:0000313" key="4">
    <source>
        <dbReference type="Proteomes" id="UP001492380"/>
    </source>
</evidence>
<evidence type="ECO:0000259" key="2">
    <source>
        <dbReference type="Pfam" id="PF12222"/>
    </source>
</evidence>
<evidence type="ECO:0000313" key="3">
    <source>
        <dbReference type="EMBL" id="KAK8224650.1"/>
    </source>
</evidence>
<evidence type="ECO:0000256" key="1">
    <source>
        <dbReference type="SAM" id="MobiDB-lite"/>
    </source>
</evidence>
<protein>
    <submittedName>
        <fullName evidence="3">Peptide-N4-(N-acetyl-beta-glucosaminyl)asparagine amidase A</fullName>
    </submittedName>
</protein>
<sequence length="904" mass="96685">MGNGETVNGHDILTLQKALDLARESETGVDPAVSAFLQRELASLWSRLVARPDDYVFTRDEFGLFNYFRSQWPDNDLAGKAIQRFWNQYRLNNGSGCHWSFLCVSPCRGHPSSTIRGSHMQEPDLMHQMLTKPQSIGGRGSFPTALRWPSAALTQTSSPDYSGFFPPFCCCILAPKDCGTMAYSSTIMHGAGGSRIAPPIRSIAAAPRRRLSNLLSTLLFAALLFVFPTQPTAAAAAAASRGLHQQALAIRAENASTSPLDVIELDPPVLTPKAPDCQETLMVHVFGESYGKPYVGAYAPPACEFDRVVFNLTVTSRGRQYDRLALMYFNDTEIFRTSTAEPTTDGIIWTYMKDMSAYVSLFKEPQKIIFDLGNLISDVYTGSFNTTLTASFYNDADATFEPADAILPVSAAGSSSDSGSAFTLPADNATNSLTIPANVERAIFSIAACGQAQEEFWMSSVPNSLVDTFGSVTELYGFWPFRELQLFIDGNLAGVAWPFPIIFTGGVVASFWRPLVGIDAFDLKEDQIDVTPWLGLLSDGGAHSFEIRVTGLNETGPNSAVLSKTVNSNWVVTGKLFLWYSASNSSTGPTTGTLPTVSAPSPSINTWYKYGGLSANGTNNTLSYAVDVSRSLSVSATVNGAPYTWTQELRFSNYNNLTDAGNNQYTEQNTTASDALLLTSGNASAPLYQRRSSYPLVSFVRYVSSASLTYLGGWIDRGKRVKQAGASAFPLGLAGYSLPSTDEPLSPTGTGTLLTTRQNGTGSLTIQTLPAAASSRSSAMQQALSLAVVLPAGAVTAPLYEANALAVNGSWVEQSDVGVMRPAYEQEVMKEQNAAFAPKPLREMVGRGPSAVGAGGGVPAKVGVSSSSSPPLREEVDAGGDVGAGLPLSAAERRRARLRGAGEL</sequence>
<dbReference type="Proteomes" id="UP001492380">
    <property type="component" value="Unassembled WGS sequence"/>
</dbReference>
<keyword evidence="4" id="KW-1185">Reference proteome</keyword>
<dbReference type="InterPro" id="IPR021102">
    <property type="entry name" value="PNGase_A"/>
</dbReference>
<gene>
    <name evidence="3" type="ORF">HDK90DRAFT_421649</name>
</gene>
<comment type="caution">
    <text evidence="3">The sequence shown here is derived from an EMBL/GenBank/DDBJ whole genome shotgun (WGS) entry which is preliminary data.</text>
</comment>
<name>A0ABR1YB35_9PEZI</name>
<dbReference type="InterPro" id="IPR056948">
    <property type="entry name" value="PNGaseA_N"/>
</dbReference>
<feature type="compositionally biased region" description="Low complexity" evidence="1">
    <location>
        <begin position="859"/>
        <end position="871"/>
    </location>
</feature>
<dbReference type="EMBL" id="JBBWRZ010000012">
    <property type="protein sequence ID" value="KAK8224650.1"/>
    <property type="molecule type" value="Genomic_DNA"/>
</dbReference>
<reference evidence="3 4" key="1">
    <citation type="submission" date="2024-04" db="EMBL/GenBank/DDBJ databases">
        <title>Phyllosticta paracitricarpa is synonymous to the EU quarantine fungus P. citricarpa based on phylogenomic analyses.</title>
        <authorList>
            <consortium name="Lawrence Berkeley National Laboratory"/>
            <person name="Van Ingen-Buijs V.A."/>
            <person name="Van Westerhoven A.C."/>
            <person name="Haridas S."/>
            <person name="Skiadas P."/>
            <person name="Martin F."/>
            <person name="Groenewald J.Z."/>
            <person name="Crous P.W."/>
            <person name="Seidl M.F."/>
        </authorList>
    </citation>
    <scope>NUCLEOTIDE SEQUENCE [LARGE SCALE GENOMIC DNA]</scope>
    <source>
        <strain evidence="3 4">CBS 123374</strain>
    </source>
</reference>
<accession>A0ABR1YB35</accession>
<dbReference type="PANTHER" id="PTHR31104">
    <property type="entry name" value="PEPTIDE-N4-(N-ACETYL-BETA-GLUCOSAMINYL)ASPARAGINE AMIDASE A PROTEIN"/>
    <property type="match status" value="1"/>
</dbReference>